<dbReference type="EMBL" id="QTSX02006477">
    <property type="protein sequence ID" value="KAJ9053946.1"/>
    <property type="molecule type" value="Genomic_DNA"/>
</dbReference>
<sequence length="139" mass="15302">MTDREREFIGNEFNRLPTEGLAPAEVQVHGGDAYLVIGKVLEEFVVMQTRYKLLEGHLSLLENVNSSKPVPGYDPGHTLGTGVQELHSTCPFIYRQLSKIFLDIEEFGGGVLGGDVPAWTRALDLFPTKVNQPGVCPGY</sequence>
<organism evidence="1 2">
    <name type="scientific">Entomophthora muscae</name>
    <dbReference type="NCBI Taxonomy" id="34485"/>
    <lineage>
        <taxon>Eukaryota</taxon>
        <taxon>Fungi</taxon>
        <taxon>Fungi incertae sedis</taxon>
        <taxon>Zoopagomycota</taxon>
        <taxon>Entomophthoromycotina</taxon>
        <taxon>Entomophthoromycetes</taxon>
        <taxon>Entomophthorales</taxon>
        <taxon>Entomophthoraceae</taxon>
        <taxon>Entomophthora</taxon>
    </lineage>
</organism>
<evidence type="ECO:0000313" key="2">
    <source>
        <dbReference type="Proteomes" id="UP001165960"/>
    </source>
</evidence>
<gene>
    <name evidence="1" type="ORF">DSO57_1019452</name>
</gene>
<accession>A0ACC2RV72</accession>
<reference evidence="1" key="1">
    <citation type="submission" date="2022-04" db="EMBL/GenBank/DDBJ databases">
        <title>Genome of the entomopathogenic fungus Entomophthora muscae.</title>
        <authorList>
            <person name="Elya C."/>
            <person name="Lovett B.R."/>
            <person name="Lee E."/>
            <person name="Macias A.M."/>
            <person name="Hajek A.E."/>
            <person name="De Bivort B.L."/>
            <person name="Kasson M.T."/>
            <person name="De Fine Licht H.H."/>
            <person name="Stajich J.E."/>
        </authorList>
    </citation>
    <scope>NUCLEOTIDE SEQUENCE</scope>
    <source>
        <strain evidence="1">Berkeley</strain>
    </source>
</reference>
<dbReference type="Proteomes" id="UP001165960">
    <property type="component" value="Unassembled WGS sequence"/>
</dbReference>
<proteinExistence type="predicted"/>
<comment type="caution">
    <text evidence="1">The sequence shown here is derived from an EMBL/GenBank/DDBJ whole genome shotgun (WGS) entry which is preliminary data.</text>
</comment>
<name>A0ACC2RV72_9FUNG</name>
<keyword evidence="2" id="KW-1185">Reference proteome</keyword>
<evidence type="ECO:0000313" key="1">
    <source>
        <dbReference type="EMBL" id="KAJ9053946.1"/>
    </source>
</evidence>
<protein>
    <submittedName>
        <fullName evidence="1">Uncharacterized protein</fullName>
    </submittedName>
</protein>